<dbReference type="AlphaFoldDB" id="A0A2P2BX91"/>
<reference evidence="1" key="1">
    <citation type="submission" date="2015-08" db="EMBL/GenBank/DDBJ databases">
        <authorList>
            <person name="Babu N.S."/>
            <person name="Beckwith C.J."/>
            <person name="Beseler K.G."/>
            <person name="Brison A."/>
            <person name="Carone J.V."/>
            <person name="Caskin T.P."/>
            <person name="Diamond M."/>
            <person name="Durham M.E."/>
            <person name="Foxe J.M."/>
            <person name="Go M."/>
            <person name="Henderson B.A."/>
            <person name="Jones I.B."/>
            <person name="McGettigan J.A."/>
            <person name="Micheletti S.J."/>
            <person name="Nasrallah M.E."/>
            <person name="Ortiz D."/>
            <person name="Piller C.R."/>
            <person name="Privatt S.R."/>
            <person name="Schneider S.L."/>
            <person name="Sharp S."/>
            <person name="Smith T.C."/>
            <person name="Stanton J.D."/>
            <person name="Ullery H.E."/>
            <person name="Wilson R.J."/>
            <person name="Serrano M.G."/>
            <person name="Buck G."/>
            <person name="Lee V."/>
            <person name="Wang Y."/>
            <person name="Carvalho R."/>
            <person name="Voegtly L."/>
            <person name="Shi R."/>
            <person name="Duckworth R."/>
            <person name="Johnson A."/>
            <person name="Loviza R."/>
            <person name="Walstead R."/>
            <person name="Shah Z."/>
            <person name="Kiflezghi M."/>
            <person name="Wade K."/>
            <person name="Ball S.L."/>
            <person name="Bradley K.W."/>
            <person name="Asai D.J."/>
            <person name="Bowman C.A."/>
            <person name="Russell D.A."/>
            <person name="Pope W.H."/>
            <person name="Jacobs-Sera D."/>
            <person name="Hendrix R.W."/>
            <person name="Hatfull G.F."/>
        </authorList>
    </citation>
    <scope>NUCLEOTIDE SEQUENCE</scope>
</reference>
<organism evidence="1">
    <name type="scientific">metagenome</name>
    <dbReference type="NCBI Taxonomy" id="256318"/>
    <lineage>
        <taxon>unclassified sequences</taxon>
        <taxon>metagenomes</taxon>
    </lineage>
</organism>
<sequence>MTVVLPDHDDAAHPEDPARIVSVQPNLPFDWHQGDMIVLSLDLDRPFGVYELREVDNRMRNWRVFTGSTRAEVEMQQVDDNTLTKLQKILTRLHEEATRHCEEAEQSRKLLDRIIDGWDL</sequence>
<proteinExistence type="predicted"/>
<name>A0A2P2BX91_9ZZZZ</name>
<protein>
    <submittedName>
        <fullName evidence="1">Uncharacterized protein</fullName>
    </submittedName>
</protein>
<evidence type="ECO:0000313" key="1">
    <source>
        <dbReference type="EMBL" id="CUR54375.1"/>
    </source>
</evidence>
<gene>
    <name evidence="1" type="ORF">NOCA2150117</name>
</gene>
<dbReference type="EMBL" id="CZKA01000007">
    <property type="protein sequence ID" value="CUR54375.1"/>
    <property type="molecule type" value="Genomic_DNA"/>
</dbReference>
<accession>A0A2P2BX91</accession>